<dbReference type="SMR" id="A0A498HHA6"/>
<dbReference type="STRING" id="3750.A0A498HHA6"/>
<evidence type="ECO:0000256" key="3">
    <source>
        <dbReference type="ARBA" id="ARBA00022448"/>
    </source>
</evidence>
<dbReference type="PROSITE" id="PS50939">
    <property type="entry name" value="CYTOCHROME_B561"/>
    <property type="match status" value="1"/>
</dbReference>
<keyword evidence="8 13" id="KW-1133">Transmembrane helix</keyword>
<dbReference type="Gene3D" id="1.20.120.1770">
    <property type="match status" value="1"/>
</dbReference>
<evidence type="ECO:0000256" key="9">
    <source>
        <dbReference type="ARBA" id="ARBA00023004"/>
    </source>
</evidence>
<dbReference type="FunFam" id="1.20.120.1770:FF:000001">
    <property type="entry name" value="Cytochrome b reductase 1"/>
    <property type="match status" value="1"/>
</dbReference>
<dbReference type="GO" id="GO:0016020">
    <property type="term" value="C:membrane"/>
    <property type="evidence" value="ECO:0007669"/>
    <property type="project" value="UniProtKB-SubCell"/>
</dbReference>
<feature type="transmembrane region" description="Helical" evidence="13">
    <location>
        <begin position="229"/>
        <end position="251"/>
    </location>
</feature>
<evidence type="ECO:0000313" key="16">
    <source>
        <dbReference type="Proteomes" id="UP000290289"/>
    </source>
</evidence>
<feature type="transmembrane region" description="Helical" evidence="13">
    <location>
        <begin position="77"/>
        <end position="99"/>
    </location>
</feature>
<evidence type="ECO:0000256" key="2">
    <source>
        <dbReference type="ARBA" id="ARBA00004141"/>
    </source>
</evidence>
<keyword evidence="6" id="KW-0479">Metal-binding</keyword>
<evidence type="ECO:0000259" key="14">
    <source>
        <dbReference type="PROSITE" id="PS50939"/>
    </source>
</evidence>
<keyword evidence="5 13" id="KW-0812">Transmembrane</keyword>
<dbReference type="Gramene" id="mRNA:MD16G0013100">
    <property type="protein sequence ID" value="mRNA:MD16G0013100"/>
    <property type="gene ID" value="MD16G0013100"/>
</dbReference>
<dbReference type="InterPro" id="IPR006593">
    <property type="entry name" value="Cyt_b561/ferric_Rdtase_TM"/>
</dbReference>
<reference evidence="15 16" key="1">
    <citation type="submission" date="2018-10" db="EMBL/GenBank/DDBJ databases">
        <title>A high-quality apple genome assembly.</title>
        <authorList>
            <person name="Hu J."/>
        </authorList>
    </citation>
    <scope>NUCLEOTIDE SEQUENCE [LARGE SCALE GENOMIC DNA]</scope>
    <source>
        <strain evidence="16">cv. HFTH1</strain>
        <tissue evidence="15">Young leaf</tissue>
    </source>
</reference>
<dbReference type="AlphaFoldDB" id="A0A498HHA6"/>
<keyword evidence="10 13" id="KW-0472">Membrane</keyword>
<evidence type="ECO:0000256" key="12">
    <source>
        <dbReference type="ARBA" id="ARBA00051575"/>
    </source>
</evidence>
<keyword evidence="7" id="KW-0249">Electron transport</keyword>
<dbReference type="EMBL" id="RDQH01000342">
    <property type="protein sequence ID" value="RXH70379.1"/>
    <property type="molecule type" value="Genomic_DNA"/>
</dbReference>
<dbReference type="Pfam" id="PF03188">
    <property type="entry name" value="Cytochrom_B561"/>
    <property type="match status" value="1"/>
</dbReference>
<keyword evidence="4" id="KW-0349">Heme</keyword>
<evidence type="ECO:0000313" key="15">
    <source>
        <dbReference type="EMBL" id="RXH70379.1"/>
    </source>
</evidence>
<evidence type="ECO:0000256" key="7">
    <source>
        <dbReference type="ARBA" id="ARBA00022982"/>
    </source>
</evidence>
<comment type="cofactor">
    <cofactor evidence="1">
        <name>heme b</name>
        <dbReference type="ChEBI" id="CHEBI:60344"/>
    </cofactor>
</comment>
<keyword evidence="9" id="KW-0408">Iron</keyword>
<dbReference type="SMART" id="SM00665">
    <property type="entry name" value="B561"/>
    <property type="match status" value="1"/>
</dbReference>
<evidence type="ECO:0000256" key="6">
    <source>
        <dbReference type="ARBA" id="ARBA00022723"/>
    </source>
</evidence>
<gene>
    <name evidence="15" type="ORF">DVH24_007635</name>
</gene>
<accession>A0A498HHA6</accession>
<keyword evidence="3" id="KW-0813">Transport</keyword>
<comment type="catalytic activity">
    <reaction evidence="12">
        <text>Fe(3+)(out) + L-ascorbate(in) = monodehydro-L-ascorbate radical(in) + Fe(2+)(out) + H(+)</text>
        <dbReference type="Rhea" id="RHEA:30403"/>
        <dbReference type="ChEBI" id="CHEBI:15378"/>
        <dbReference type="ChEBI" id="CHEBI:29033"/>
        <dbReference type="ChEBI" id="CHEBI:29034"/>
        <dbReference type="ChEBI" id="CHEBI:38290"/>
        <dbReference type="ChEBI" id="CHEBI:59513"/>
        <dbReference type="EC" id="7.2.1.3"/>
    </reaction>
</comment>
<dbReference type="InterPro" id="IPR043205">
    <property type="entry name" value="CYB561/CYBRD1-like"/>
</dbReference>
<dbReference type="EC" id="7.2.1.3" evidence="11"/>
<feature type="transmembrane region" description="Helical" evidence="13">
    <location>
        <begin position="151"/>
        <end position="171"/>
    </location>
</feature>
<feature type="transmembrane region" description="Helical" evidence="13">
    <location>
        <begin position="119"/>
        <end position="139"/>
    </location>
</feature>
<feature type="domain" description="Cytochrome b561" evidence="14">
    <location>
        <begin position="80"/>
        <end position="282"/>
    </location>
</feature>
<dbReference type="PANTHER" id="PTHR10106:SF15">
    <property type="entry name" value="TRANSMEMBRANE ASCORBATE FERRIREDUCTASE 3-RELATED"/>
    <property type="match status" value="1"/>
</dbReference>
<dbReference type="GO" id="GO:0140571">
    <property type="term" value="F:transmembrane ascorbate ferrireductase activity"/>
    <property type="evidence" value="ECO:0007669"/>
    <property type="project" value="UniProtKB-EC"/>
</dbReference>
<sequence>MGIFYHQLLQRYIYIRTHSAERSHIKIKGTKFKILTHQSPSLIPQINSLRHHLSSNHLIAMHTTVVNYRYKRSASRLTVGAHLFGILAIILMLVWLLHYRGGIDYDSDNSDRVFNVHPFLMFFGFIFFAGEAMMAYKTVMSEHQGQKYMHALLHLIALCTGIFGICAAFRYHDMRQIDDMYTLHSWIGLGTFILYGLQWLVGAAAFLFPGGTAESRLRLIPWHMSMGRTILYLSICAALTGLMQKFTFLGLSKALGDRESHLINFTALAILLFGIFVDLSVALARYV</sequence>
<feature type="transmembrane region" description="Helical" evidence="13">
    <location>
        <begin position="263"/>
        <end position="284"/>
    </location>
</feature>
<dbReference type="GO" id="GO:0046872">
    <property type="term" value="F:metal ion binding"/>
    <property type="evidence" value="ECO:0007669"/>
    <property type="project" value="UniProtKB-KW"/>
</dbReference>
<evidence type="ECO:0000256" key="13">
    <source>
        <dbReference type="SAM" id="Phobius"/>
    </source>
</evidence>
<evidence type="ECO:0000256" key="5">
    <source>
        <dbReference type="ARBA" id="ARBA00022692"/>
    </source>
</evidence>
<dbReference type="Proteomes" id="UP000290289">
    <property type="component" value="Chromosome 16"/>
</dbReference>
<dbReference type="PANTHER" id="PTHR10106">
    <property type="entry name" value="CYTOCHROME B561-RELATED"/>
    <property type="match status" value="1"/>
</dbReference>
<evidence type="ECO:0000256" key="11">
    <source>
        <dbReference type="ARBA" id="ARBA00024225"/>
    </source>
</evidence>
<proteinExistence type="predicted"/>
<comment type="caution">
    <text evidence="15">The sequence shown here is derived from an EMBL/GenBank/DDBJ whole genome shotgun (WGS) entry which is preliminary data.</text>
</comment>
<evidence type="ECO:0000256" key="4">
    <source>
        <dbReference type="ARBA" id="ARBA00022617"/>
    </source>
</evidence>
<protein>
    <recommendedName>
        <fullName evidence="11">ascorbate ferrireductase (transmembrane)</fullName>
        <ecNumber evidence="11">7.2.1.3</ecNumber>
    </recommendedName>
</protein>
<evidence type="ECO:0000256" key="1">
    <source>
        <dbReference type="ARBA" id="ARBA00001970"/>
    </source>
</evidence>
<evidence type="ECO:0000256" key="8">
    <source>
        <dbReference type="ARBA" id="ARBA00022989"/>
    </source>
</evidence>
<evidence type="ECO:0000256" key="10">
    <source>
        <dbReference type="ARBA" id="ARBA00023136"/>
    </source>
</evidence>
<name>A0A498HHA6_MALDO</name>
<comment type="subcellular location">
    <subcellularLocation>
        <location evidence="2">Membrane</location>
        <topology evidence="2">Multi-pass membrane protein</topology>
    </subcellularLocation>
</comment>
<feature type="transmembrane region" description="Helical" evidence="13">
    <location>
        <begin position="183"/>
        <end position="208"/>
    </location>
</feature>
<keyword evidence="16" id="KW-1185">Reference proteome</keyword>
<organism evidence="15 16">
    <name type="scientific">Malus domestica</name>
    <name type="common">Apple</name>
    <name type="synonym">Pyrus malus</name>
    <dbReference type="NCBI Taxonomy" id="3750"/>
    <lineage>
        <taxon>Eukaryota</taxon>
        <taxon>Viridiplantae</taxon>
        <taxon>Streptophyta</taxon>
        <taxon>Embryophyta</taxon>
        <taxon>Tracheophyta</taxon>
        <taxon>Spermatophyta</taxon>
        <taxon>Magnoliopsida</taxon>
        <taxon>eudicotyledons</taxon>
        <taxon>Gunneridae</taxon>
        <taxon>Pentapetalae</taxon>
        <taxon>rosids</taxon>
        <taxon>fabids</taxon>
        <taxon>Rosales</taxon>
        <taxon>Rosaceae</taxon>
        <taxon>Amygdaloideae</taxon>
        <taxon>Maleae</taxon>
        <taxon>Malus</taxon>
    </lineage>
</organism>